<reference evidence="3" key="2">
    <citation type="submission" date="2020-10" db="UniProtKB">
        <authorList>
            <consortium name="WormBaseParasite"/>
        </authorList>
    </citation>
    <scope>IDENTIFICATION</scope>
</reference>
<accession>A0A7E4W7H7</accession>
<evidence type="ECO:0000313" key="2">
    <source>
        <dbReference type="Proteomes" id="UP000492821"/>
    </source>
</evidence>
<sequence>MAAIVANLPETLKIRTVDDQVLEVTGKLINESAVIKQIYESKKDSNDTEITVPVKYSDLKTVMDVLDLCDLDTPHVLSTSKIDQRLFIEANQPAMEFLNSVWGEDFLAGIDLAHSLEIQRVVDLLLVHVMNLAKGKNTKEIRQIFGLRDDYTEEEEDEIRKRHEHTG</sequence>
<protein>
    <submittedName>
        <fullName evidence="3">Skp1 domain-containing protein</fullName>
    </submittedName>
</protein>
<dbReference type="GO" id="GO:0006511">
    <property type="term" value="P:ubiquitin-dependent protein catabolic process"/>
    <property type="evidence" value="ECO:0007669"/>
    <property type="project" value="InterPro"/>
</dbReference>
<dbReference type="AlphaFoldDB" id="A0A7E4W7H7"/>
<dbReference type="InterPro" id="IPR036296">
    <property type="entry name" value="SKP1-like_dim_sf"/>
</dbReference>
<dbReference type="InterPro" id="IPR016072">
    <property type="entry name" value="Skp1_comp_dimer"/>
</dbReference>
<dbReference type="PANTHER" id="PTHR11165">
    <property type="entry name" value="SKP1"/>
    <property type="match status" value="1"/>
</dbReference>
<dbReference type="Proteomes" id="UP000492821">
    <property type="component" value="Unassembled WGS sequence"/>
</dbReference>
<dbReference type="SUPFAM" id="SSF81382">
    <property type="entry name" value="Skp1 dimerisation domain-like"/>
    <property type="match status" value="1"/>
</dbReference>
<dbReference type="InterPro" id="IPR016897">
    <property type="entry name" value="SKP1"/>
</dbReference>
<organism evidence="2 3">
    <name type="scientific">Panagrellus redivivus</name>
    <name type="common">Microworm</name>
    <dbReference type="NCBI Taxonomy" id="6233"/>
    <lineage>
        <taxon>Eukaryota</taxon>
        <taxon>Metazoa</taxon>
        <taxon>Ecdysozoa</taxon>
        <taxon>Nematoda</taxon>
        <taxon>Chromadorea</taxon>
        <taxon>Rhabditida</taxon>
        <taxon>Tylenchina</taxon>
        <taxon>Panagrolaimomorpha</taxon>
        <taxon>Panagrolaimoidea</taxon>
        <taxon>Panagrolaimidae</taxon>
        <taxon>Panagrellus</taxon>
    </lineage>
</organism>
<evidence type="ECO:0000313" key="3">
    <source>
        <dbReference type="WBParaSite" id="Pan_g7839.t1"/>
    </source>
</evidence>
<dbReference type="InterPro" id="IPR011333">
    <property type="entry name" value="SKP1/BTB/POZ_sf"/>
</dbReference>
<reference evidence="2" key="1">
    <citation type="journal article" date="2013" name="Genetics">
        <title>The draft genome and transcriptome of Panagrellus redivivus are shaped by the harsh demands of a free-living lifestyle.</title>
        <authorList>
            <person name="Srinivasan J."/>
            <person name="Dillman A.R."/>
            <person name="Macchietto M.G."/>
            <person name="Heikkinen L."/>
            <person name="Lakso M."/>
            <person name="Fracchia K.M."/>
            <person name="Antoshechkin I."/>
            <person name="Mortazavi A."/>
            <person name="Wong G."/>
            <person name="Sternberg P.W."/>
        </authorList>
    </citation>
    <scope>NUCLEOTIDE SEQUENCE [LARGE SCALE GENOMIC DNA]</scope>
    <source>
        <strain evidence="2">MT8872</strain>
    </source>
</reference>
<proteinExistence type="predicted"/>
<feature type="domain" description="SKP1 component dimerisation" evidence="1">
    <location>
        <begin position="128"/>
        <end position="164"/>
    </location>
</feature>
<dbReference type="Gene3D" id="3.30.710.10">
    <property type="entry name" value="Potassium Channel Kv1.1, Chain A"/>
    <property type="match status" value="1"/>
</dbReference>
<keyword evidence="2" id="KW-1185">Reference proteome</keyword>
<dbReference type="WBParaSite" id="Pan_g7839.t1">
    <property type="protein sequence ID" value="Pan_g7839.t1"/>
    <property type="gene ID" value="Pan_g7839"/>
</dbReference>
<evidence type="ECO:0000259" key="1">
    <source>
        <dbReference type="Pfam" id="PF01466"/>
    </source>
</evidence>
<dbReference type="Pfam" id="PF01466">
    <property type="entry name" value="Skp1"/>
    <property type="match status" value="1"/>
</dbReference>
<name>A0A7E4W7H7_PANRE</name>